<dbReference type="GO" id="GO:0005506">
    <property type="term" value="F:iron ion binding"/>
    <property type="evidence" value="ECO:0007669"/>
    <property type="project" value="InterPro"/>
</dbReference>
<dbReference type="GO" id="GO:0016705">
    <property type="term" value="F:oxidoreductase activity, acting on paired donors, with incorporation or reduction of molecular oxygen"/>
    <property type="evidence" value="ECO:0007669"/>
    <property type="project" value="InterPro"/>
</dbReference>
<evidence type="ECO:0000256" key="6">
    <source>
        <dbReference type="ARBA" id="ARBA00022723"/>
    </source>
</evidence>
<evidence type="ECO:0000256" key="14">
    <source>
        <dbReference type="RuleBase" id="RU000461"/>
    </source>
</evidence>
<sequence length="499" mass="57228">MICTVFILLSVTLALFLYLKSTYWKRNNIPTAKGCYPIVGHLLPVLAMQKTVGVLIREIYNEYKDCSMVGFYKGLVPSLVIRDPNLVKSVIQTNFSSFNMNGLHSQKDVDHLLAHHPFFTVGEEWSNGRKRLTYAFTSGKLKILFVTIAGVCKKFQDFLDRRLSSNDKYEVELKYLFSKFTGEVAANASMGIEGRCFGDVDDPLAFDQIGQSIFKPNFFTRFIFIFIGLFPSLNRFTKIKIVNEELEQTFRTLVKENLEHRRKESTPRHDFLELMVSLEREEGKQLPLDALTAYSFSFYADGFQTSSVTLSFIGFQLAMHQDVQERLREEVKSVMEKHGDVLTYESLKEMTYMDQVISESQRCYSTLSIMIKVCTQECTLEGSDGLKCRVKPGTEIVIPIYGLHEDPRYWSDPETFDPDRFSGERKHEIKKMTFLPFSEGPRMCVGMRMALLQMKSCLATLVKGYKLELSPKTKLPLKLVPLVFLSEAEGGLWVYVSKL</sequence>
<dbReference type="RefSeq" id="XP_017884325.1">
    <property type="nucleotide sequence ID" value="XM_018028836.2"/>
</dbReference>
<evidence type="ECO:0000313" key="15">
    <source>
        <dbReference type="Proteomes" id="UP000694925"/>
    </source>
</evidence>
<organism evidence="15 16">
    <name type="scientific">Ceratina calcarata</name>
    <dbReference type="NCBI Taxonomy" id="156304"/>
    <lineage>
        <taxon>Eukaryota</taxon>
        <taxon>Metazoa</taxon>
        <taxon>Ecdysozoa</taxon>
        <taxon>Arthropoda</taxon>
        <taxon>Hexapoda</taxon>
        <taxon>Insecta</taxon>
        <taxon>Pterygota</taxon>
        <taxon>Neoptera</taxon>
        <taxon>Endopterygota</taxon>
        <taxon>Hymenoptera</taxon>
        <taxon>Apocrita</taxon>
        <taxon>Aculeata</taxon>
        <taxon>Apoidea</taxon>
        <taxon>Anthophila</taxon>
        <taxon>Apidae</taxon>
        <taxon>Ceratina</taxon>
        <taxon>Zadontomerus</taxon>
    </lineage>
</organism>
<dbReference type="Pfam" id="PF00067">
    <property type="entry name" value="p450"/>
    <property type="match status" value="1"/>
</dbReference>
<name>A0AAJ7N9I7_9HYME</name>
<dbReference type="InterPro" id="IPR050476">
    <property type="entry name" value="Insect_CytP450_Detox"/>
</dbReference>
<dbReference type="KEGG" id="ccal:108627546"/>
<keyword evidence="5 13" id="KW-0349">Heme</keyword>
<dbReference type="PANTHER" id="PTHR24292:SF54">
    <property type="entry name" value="CYP9F3-RELATED"/>
    <property type="match status" value="1"/>
</dbReference>
<dbReference type="GeneID" id="108627546"/>
<evidence type="ECO:0000256" key="3">
    <source>
        <dbReference type="ARBA" id="ARBA00004406"/>
    </source>
</evidence>
<dbReference type="InterPro" id="IPR002401">
    <property type="entry name" value="Cyt_P450_E_grp-I"/>
</dbReference>
<keyword evidence="10 13" id="KW-0408">Iron</keyword>
<keyword evidence="9 14" id="KW-0560">Oxidoreductase</keyword>
<evidence type="ECO:0000256" key="7">
    <source>
        <dbReference type="ARBA" id="ARBA00022824"/>
    </source>
</evidence>
<dbReference type="PRINTS" id="PR00463">
    <property type="entry name" value="EP450I"/>
</dbReference>
<keyword evidence="6 13" id="KW-0479">Metal-binding</keyword>
<comment type="similarity">
    <text evidence="4 14">Belongs to the cytochrome P450 family.</text>
</comment>
<dbReference type="InterPro" id="IPR036396">
    <property type="entry name" value="Cyt_P450_sf"/>
</dbReference>
<keyword evidence="15" id="KW-1185">Reference proteome</keyword>
<reference evidence="16" key="1">
    <citation type="submission" date="2025-08" db="UniProtKB">
        <authorList>
            <consortium name="RefSeq"/>
        </authorList>
    </citation>
    <scope>IDENTIFICATION</scope>
    <source>
        <tissue evidence="16">Whole body</tissue>
    </source>
</reference>
<dbReference type="GO" id="GO:0005789">
    <property type="term" value="C:endoplasmic reticulum membrane"/>
    <property type="evidence" value="ECO:0007669"/>
    <property type="project" value="UniProtKB-SubCell"/>
</dbReference>
<gene>
    <name evidence="16" type="primary">LOC108627546</name>
</gene>
<dbReference type="Proteomes" id="UP000694925">
    <property type="component" value="Unplaced"/>
</dbReference>
<keyword evidence="12" id="KW-0472">Membrane</keyword>
<evidence type="ECO:0000313" key="16">
    <source>
        <dbReference type="RefSeq" id="XP_017884325.1"/>
    </source>
</evidence>
<dbReference type="CDD" id="cd11056">
    <property type="entry name" value="CYP6-like"/>
    <property type="match status" value="1"/>
</dbReference>
<dbReference type="SUPFAM" id="SSF48264">
    <property type="entry name" value="Cytochrome P450"/>
    <property type="match status" value="1"/>
</dbReference>
<dbReference type="FunFam" id="1.10.630.10:FF:000182">
    <property type="entry name" value="Cytochrome P450 3A4"/>
    <property type="match status" value="1"/>
</dbReference>
<dbReference type="GO" id="GO:0004497">
    <property type="term" value="F:monooxygenase activity"/>
    <property type="evidence" value="ECO:0007669"/>
    <property type="project" value="UniProtKB-KW"/>
</dbReference>
<evidence type="ECO:0000256" key="12">
    <source>
        <dbReference type="ARBA" id="ARBA00023136"/>
    </source>
</evidence>
<evidence type="ECO:0000256" key="9">
    <source>
        <dbReference type="ARBA" id="ARBA00023002"/>
    </source>
</evidence>
<proteinExistence type="inferred from homology"/>
<keyword evidence="8" id="KW-0492">Microsome</keyword>
<dbReference type="InterPro" id="IPR001128">
    <property type="entry name" value="Cyt_P450"/>
</dbReference>
<dbReference type="PANTHER" id="PTHR24292">
    <property type="entry name" value="CYTOCHROME P450"/>
    <property type="match status" value="1"/>
</dbReference>
<evidence type="ECO:0000256" key="8">
    <source>
        <dbReference type="ARBA" id="ARBA00022848"/>
    </source>
</evidence>
<evidence type="ECO:0000256" key="4">
    <source>
        <dbReference type="ARBA" id="ARBA00010617"/>
    </source>
</evidence>
<keyword evidence="7" id="KW-0256">Endoplasmic reticulum</keyword>
<dbReference type="Gene3D" id="1.10.630.10">
    <property type="entry name" value="Cytochrome P450"/>
    <property type="match status" value="1"/>
</dbReference>
<feature type="binding site" description="axial binding residue" evidence="13">
    <location>
        <position position="444"/>
    </location>
    <ligand>
        <name>heme</name>
        <dbReference type="ChEBI" id="CHEBI:30413"/>
    </ligand>
    <ligandPart>
        <name>Fe</name>
        <dbReference type="ChEBI" id="CHEBI:18248"/>
    </ligandPart>
</feature>
<comment type="cofactor">
    <cofactor evidence="1 13">
        <name>heme</name>
        <dbReference type="ChEBI" id="CHEBI:30413"/>
    </cofactor>
</comment>
<evidence type="ECO:0000256" key="11">
    <source>
        <dbReference type="ARBA" id="ARBA00023033"/>
    </source>
</evidence>
<protein>
    <submittedName>
        <fullName evidence="16">Cytochrome P450 6a2-like</fullName>
    </submittedName>
</protein>
<keyword evidence="11 14" id="KW-0503">Monooxygenase</keyword>
<dbReference type="GO" id="GO:0020037">
    <property type="term" value="F:heme binding"/>
    <property type="evidence" value="ECO:0007669"/>
    <property type="project" value="InterPro"/>
</dbReference>
<evidence type="ECO:0000256" key="10">
    <source>
        <dbReference type="ARBA" id="ARBA00023004"/>
    </source>
</evidence>
<accession>A0AAJ7N9I7</accession>
<dbReference type="AlphaFoldDB" id="A0AAJ7N9I7"/>
<comment type="subcellular location">
    <subcellularLocation>
        <location evidence="3">Endoplasmic reticulum membrane</location>
        <topology evidence="3">Peripheral membrane protein</topology>
    </subcellularLocation>
    <subcellularLocation>
        <location evidence="2">Microsome membrane</location>
        <topology evidence="2">Peripheral membrane protein</topology>
    </subcellularLocation>
</comment>
<dbReference type="PRINTS" id="PR00385">
    <property type="entry name" value="P450"/>
</dbReference>
<dbReference type="PROSITE" id="PS00086">
    <property type="entry name" value="CYTOCHROME_P450"/>
    <property type="match status" value="1"/>
</dbReference>
<evidence type="ECO:0000256" key="5">
    <source>
        <dbReference type="ARBA" id="ARBA00022617"/>
    </source>
</evidence>
<evidence type="ECO:0000256" key="2">
    <source>
        <dbReference type="ARBA" id="ARBA00004174"/>
    </source>
</evidence>
<evidence type="ECO:0000256" key="13">
    <source>
        <dbReference type="PIRSR" id="PIRSR602401-1"/>
    </source>
</evidence>
<dbReference type="InterPro" id="IPR017972">
    <property type="entry name" value="Cyt_P450_CS"/>
</dbReference>
<evidence type="ECO:0000256" key="1">
    <source>
        <dbReference type="ARBA" id="ARBA00001971"/>
    </source>
</evidence>